<dbReference type="RefSeq" id="WP_097157908.1">
    <property type="nucleotide sequence ID" value="NZ_JBEPMQ010000001.1"/>
</dbReference>
<dbReference type="AlphaFoldDB" id="A0A285CPF4"/>
<evidence type="ECO:0000313" key="2">
    <source>
        <dbReference type="Proteomes" id="UP000219546"/>
    </source>
</evidence>
<dbReference type="EMBL" id="OAOP01000002">
    <property type="protein sequence ID" value="SNX68853.1"/>
    <property type="molecule type" value="Genomic_DNA"/>
</dbReference>
<dbReference type="OrthoDB" id="795031at2"/>
<sequence length="442" mass="51661">MKNLVTHFVFTLSTLILLSGCQSVSDKVDTITAYIQEDKPRDAIDAFHSAIADEAYSQEEKNEIIKTISPIVKADIENITRYYIEEILDYESTILLLEIYKDIEIPEIVEFVDEKIEEITTVKEARELLAAGIQAAEEKDYKKAIDTLLKVDHDTNEFDLAFEQIQQIKSDYYEETLAKADEIFWNGDYKQAIFLLQDLKTYYPVNFVLDNDIEYYTEAMIQFKIEEADQLALENKFAEAYAALDYIESIVGPTELAELRIEQYGGLEHVYRKESIISTFADQTSQYYDERIDTIYLTPKNQNPRVEELLPGETYFYPRLSIGPEETVLEIVTGYGHREDWIKVQDIKIAIDSLEPFDFYYDYGDLKRKQDEYGSYEWVRLDERENGAQFRMLQTIADSETTEIIFEGYTTDKTYKLTQRDKEQIRLFLDILDTLGEGRFSY</sequence>
<gene>
    <name evidence="1" type="ORF">SAMN05877753_102762</name>
</gene>
<dbReference type="Proteomes" id="UP000219546">
    <property type="component" value="Unassembled WGS sequence"/>
</dbReference>
<reference evidence="1 2" key="1">
    <citation type="submission" date="2017-08" db="EMBL/GenBank/DDBJ databases">
        <authorList>
            <person name="de Groot N.N."/>
        </authorList>
    </citation>
    <scope>NUCLEOTIDE SEQUENCE [LARGE SCALE GENOMIC DNA]</scope>
    <source>
        <strain evidence="1 2">JC228</strain>
    </source>
</reference>
<proteinExistence type="predicted"/>
<dbReference type="PROSITE" id="PS51257">
    <property type="entry name" value="PROKAR_LIPOPROTEIN"/>
    <property type="match status" value="1"/>
</dbReference>
<protein>
    <submittedName>
        <fullName evidence="1">Uncharacterized protein</fullName>
    </submittedName>
</protein>
<organism evidence="1 2">
    <name type="scientific">Bacillus oleivorans</name>
    <dbReference type="NCBI Taxonomy" id="1448271"/>
    <lineage>
        <taxon>Bacteria</taxon>
        <taxon>Bacillati</taxon>
        <taxon>Bacillota</taxon>
        <taxon>Bacilli</taxon>
        <taxon>Bacillales</taxon>
        <taxon>Bacillaceae</taxon>
        <taxon>Bacillus</taxon>
    </lineage>
</organism>
<keyword evidence="2" id="KW-1185">Reference proteome</keyword>
<name>A0A285CPF4_9BACI</name>
<accession>A0A285CPF4</accession>
<evidence type="ECO:0000313" key="1">
    <source>
        <dbReference type="EMBL" id="SNX68853.1"/>
    </source>
</evidence>